<sequence length="52" mass="6002">MKLKTLKIVKLINQGNHNKVNNEFPKMIITIYSGQKVFIHGLVKKLKKSIKP</sequence>
<evidence type="ECO:0000313" key="1">
    <source>
        <dbReference type="EMBL" id="CAH1399090.1"/>
    </source>
</evidence>
<proteinExistence type="predicted"/>
<accession>A0A9P0HBB2</accession>
<dbReference type="Proteomes" id="UP001152798">
    <property type="component" value="Chromosome 4"/>
</dbReference>
<gene>
    <name evidence="1" type="ORF">NEZAVI_LOCUS8615</name>
</gene>
<reference evidence="1" key="1">
    <citation type="submission" date="2022-01" db="EMBL/GenBank/DDBJ databases">
        <authorList>
            <person name="King R."/>
        </authorList>
    </citation>
    <scope>NUCLEOTIDE SEQUENCE</scope>
</reference>
<evidence type="ECO:0000313" key="2">
    <source>
        <dbReference type="Proteomes" id="UP001152798"/>
    </source>
</evidence>
<protein>
    <submittedName>
        <fullName evidence="1">Uncharacterized protein</fullName>
    </submittedName>
</protein>
<keyword evidence="2" id="KW-1185">Reference proteome</keyword>
<dbReference type="AlphaFoldDB" id="A0A9P0HBB2"/>
<organism evidence="1 2">
    <name type="scientific">Nezara viridula</name>
    <name type="common">Southern green stink bug</name>
    <name type="synonym">Cimex viridulus</name>
    <dbReference type="NCBI Taxonomy" id="85310"/>
    <lineage>
        <taxon>Eukaryota</taxon>
        <taxon>Metazoa</taxon>
        <taxon>Ecdysozoa</taxon>
        <taxon>Arthropoda</taxon>
        <taxon>Hexapoda</taxon>
        <taxon>Insecta</taxon>
        <taxon>Pterygota</taxon>
        <taxon>Neoptera</taxon>
        <taxon>Paraneoptera</taxon>
        <taxon>Hemiptera</taxon>
        <taxon>Heteroptera</taxon>
        <taxon>Panheteroptera</taxon>
        <taxon>Pentatomomorpha</taxon>
        <taxon>Pentatomoidea</taxon>
        <taxon>Pentatomidae</taxon>
        <taxon>Pentatominae</taxon>
        <taxon>Nezara</taxon>
    </lineage>
</organism>
<dbReference type="EMBL" id="OV725080">
    <property type="protein sequence ID" value="CAH1399090.1"/>
    <property type="molecule type" value="Genomic_DNA"/>
</dbReference>
<name>A0A9P0HBB2_NEZVI</name>